<dbReference type="EMBL" id="VCIW01000001">
    <property type="protein sequence ID" value="TLS53889.1"/>
    <property type="molecule type" value="Genomic_DNA"/>
</dbReference>
<evidence type="ECO:0000313" key="4">
    <source>
        <dbReference type="Proteomes" id="UP000309676"/>
    </source>
</evidence>
<dbReference type="InterPro" id="IPR055170">
    <property type="entry name" value="GFO_IDH_MocA-like_dom"/>
</dbReference>
<dbReference type="PANTHER" id="PTHR43377:SF1">
    <property type="entry name" value="BILIVERDIN REDUCTASE A"/>
    <property type="match status" value="1"/>
</dbReference>
<feature type="domain" description="Gfo/Idh/MocA-like oxidoreductase N-terminal" evidence="1">
    <location>
        <begin position="1"/>
        <end position="119"/>
    </location>
</feature>
<keyword evidence="4" id="KW-1185">Reference proteome</keyword>
<dbReference type="Pfam" id="PF01408">
    <property type="entry name" value="GFO_IDH_MocA"/>
    <property type="match status" value="1"/>
</dbReference>
<evidence type="ECO:0000259" key="2">
    <source>
        <dbReference type="Pfam" id="PF22725"/>
    </source>
</evidence>
<accession>A0A5R9GFD7</accession>
<feature type="domain" description="GFO/IDH/MocA-like oxidoreductase" evidence="2">
    <location>
        <begin position="134"/>
        <end position="242"/>
    </location>
</feature>
<dbReference type="InterPro" id="IPR000683">
    <property type="entry name" value="Gfo/Idh/MocA-like_OxRdtase_N"/>
</dbReference>
<dbReference type="Gene3D" id="3.30.360.10">
    <property type="entry name" value="Dihydrodipicolinate Reductase, domain 2"/>
    <property type="match status" value="1"/>
</dbReference>
<dbReference type="SUPFAM" id="SSF55347">
    <property type="entry name" value="Glyceraldehyde-3-phosphate dehydrogenase-like, C-terminal domain"/>
    <property type="match status" value="1"/>
</dbReference>
<dbReference type="PANTHER" id="PTHR43377">
    <property type="entry name" value="BILIVERDIN REDUCTASE A"/>
    <property type="match status" value="1"/>
</dbReference>
<evidence type="ECO:0000259" key="1">
    <source>
        <dbReference type="Pfam" id="PF01408"/>
    </source>
</evidence>
<gene>
    <name evidence="3" type="ORF">FE782_00590</name>
</gene>
<evidence type="ECO:0000313" key="3">
    <source>
        <dbReference type="EMBL" id="TLS53889.1"/>
    </source>
</evidence>
<dbReference type="GO" id="GO:0000166">
    <property type="term" value="F:nucleotide binding"/>
    <property type="evidence" value="ECO:0007669"/>
    <property type="project" value="InterPro"/>
</dbReference>
<reference evidence="3 4" key="1">
    <citation type="submission" date="2019-05" db="EMBL/GenBank/DDBJ databases">
        <authorList>
            <person name="Narsing Rao M.P."/>
            <person name="Li W.J."/>
        </authorList>
    </citation>
    <scope>NUCLEOTIDE SEQUENCE [LARGE SCALE GENOMIC DNA]</scope>
    <source>
        <strain evidence="3 4">SYSU_K30003</strain>
    </source>
</reference>
<protein>
    <submittedName>
        <fullName evidence="3">Gfo/Idh/MocA family oxidoreductase</fullName>
    </submittedName>
</protein>
<dbReference type="RefSeq" id="WP_138191452.1">
    <property type="nucleotide sequence ID" value="NZ_VCIW01000001.1"/>
</dbReference>
<name>A0A5R9GFD7_9BACL</name>
<proteinExistence type="predicted"/>
<dbReference type="InterPro" id="IPR036291">
    <property type="entry name" value="NAD(P)-bd_dom_sf"/>
</dbReference>
<dbReference type="AlphaFoldDB" id="A0A5R9GFD7"/>
<dbReference type="SUPFAM" id="SSF51735">
    <property type="entry name" value="NAD(P)-binding Rossmann-fold domains"/>
    <property type="match status" value="1"/>
</dbReference>
<organism evidence="3 4">
    <name type="scientific">Paenibacillus antri</name>
    <dbReference type="NCBI Taxonomy" id="2582848"/>
    <lineage>
        <taxon>Bacteria</taxon>
        <taxon>Bacillati</taxon>
        <taxon>Bacillota</taxon>
        <taxon>Bacilli</taxon>
        <taxon>Bacillales</taxon>
        <taxon>Paenibacillaceae</taxon>
        <taxon>Paenibacillus</taxon>
    </lineage>
</organism>
<sequence>MNIGIVGCGTMGKIYADNFASIEGVQIQAVCHYRMEQAKAFALKYGAHPYEDYLRFLQHPHLDAVCITLPTHLHKLYVIQALERKKHVICEKPLALDPIDGAAMEQACRSMGVHLFVAHVVRFFPEYHNVFVGVRQGDIGPLRVIHAKRASAYPLWNSWFLDEEKSGGVIFDLMIHDLDFVRWIADDPVESVYAVERKSEGKAYANATLRFSNGILANVEAMWGYPGPFTTQMEVAGRQGVIHVDNQISKPMIIRKTADADNSGRKGTLIPDQPLTRSPYLRQFMHFMDCIRSGATPRITVGEACNAVALAKAAAMSVKSGVPIPVEEFQ</sequence>
<dbReference type="Proteomes" id="UP000309676">
    <property type="component" value="Unassembled WGS sequence"/>
</dbReference>
<dbReference type="Pfam" id="PF22725">
    <property type="entry name" value="GFO_IDH_MocA_C3"/>
    <property type="match status" value="1"/>
</dbReference>
<comment type="caution">
    <text evidence="3">The sequence shown here is derived from an EMBL/GenBank/DDBJ whole genome shotgun (WGS) entry which is preliminary data.</text>
</comment>
<dbReference type="OrthoDB" id="9815825at2"/>
<dbReference type="Gene3D" id="3.40.50.720">
    <property type="entry name" value="NAD(P)-binding Rossmann-like Domain"/>
    <property type="match status" value="1"/>
</dbReference>
<dbReference type="InterPro" id="IPR051450">
    <property type="entry name" value="Gfo/Idh/MocA_Oxidoreductases"/>
</dbReference>